<dbReference type="AlphaFoldDB" id="A0AB37M5E1"/>
<dbReference type="Pfam" id="PF14058">
    <property type="entry name" value="PcfK"/>
    <property type="match status" value="1"/>
</dbReference>
<evidence type="ECO:0000313" key="2">
    <source>
        <dbReference type="EMBL" id="RHN01966.1"/>
    </source>
</evidence>
<feature type="region of interest" description="Disordered" evidence="1">
    <location>
        <begin position="109"/>
        <end position="132"/>
    </location>
</feature>
<evidence type="ECO:0000256" key="1">
    <source>
        <dbReference type="SAM" id="MobiDB-lite"/>
    </source>
</evidence>
<proteinExistence type="predicted"/>
<gene>
    <name evidence="2" type="ORF">DWZ32_22530</name>
</gene>
<name>A0AB37M5E1_9BACE</name>
<accession>A0AB37M5E1</accession>
<evidence type="ECO:0000313" key="3">
    <source>
        <dbReference type="Proteomes" id="UP000286003"/>
    </source>
</evidence>
<dbReference type="InterPro" id="IPR025624">
    <property type="entry name" value="PcfK"/>
</dbReference>
<dbReference type="Proteomes" id="UP000286003">
    <property type="component" value="Unassembled WGS sequence"/>
</dbReference>
<dbReference type="RefSeq" id="WP_118477418.1">
    <property type="nucleotide sequence ID" value="NZ_JAQCXL010000043.1"/>
</dbReference>
<sequence>MQVSVSFKNSIQSYLEQRAEYDELFARSYRNPLKNIEDCITYILNYVQKSGCNGFDDEEIFGQAVHYFDEADIEVGKPIDCKVIVNHHVELTEEEKVEARKEAIRRAENEAYSRMTQRKATPKKENKNSNNGQMALLF</sequence>
<comment type="caution">
    <text evidence="2">The sequence shown here is derived from an EMBL/GenBank/DDBJ whole genome shotgun (WGS) entry which is preliminary data.</text>
</comment>
<reference evidence="2 3" key="1">
    <citation type="submission" date="2018-08" db="EMBL/GenBank/DDBJ databases">
        <title>A genome reference for cultivated species of the human gut microbiota.</title>
        <authorList>
            <person name="Zou Y."/>
            <person name="Xue W."/>
            <person name="Luo G."/>
        </authorList>
    </citation>
    <scope>NUCLEOTIDE SEQUENCE [LARGE SCALE GENOMIC DNA]</scope>
    <source>
        <strain evidence="2 3">AF31-23</strain>
    </source>
</reference>
<dbReference type="EMBL" id="QRQM01000043">
    <property type="protein sequence ID" value="RHN01966.1"/>
    <property type="molecule type" value="Genomic_DNA"/>
</dbReference>
<protein>
    <submittedName>
        <fullName evidence="2">PcfK-like protein</fullName>
    </submittedName>
</protein>
<organism evidence="2 3">
    <name type="scientific">Bacteroides intestinalis</name>
    <dbReference type="NCBI Taxonomy" id="329854"/>
    <lineage>
        <taxon>Bacteria</taxon>
        <taxon>Pseudomonadati</taxon>
        <taxon>Bacteroidota</taxon>
        <taxon>Bacteroidia</taxon>
        <taxon>Bacteroidales</taxon>
        <taxon>Bacteroidaceae</taxon>
        <taxon>Bacteroides</taxon>
    </lineage>
</organism>